<dbReference type="CDD" id="cd00377">
    <property type="entry name" value="ICL_PEPM"/>
    <property type="match status" value="1"/>
</dbReference>
<dbReference type="STRING" id="66969.Lwal_3108"/>
<comment type="catalytic activity">
    <reaction evidence="1 11 12">
        <text>(2S,3R)-3-hydroxybutane-1,2,3-tricarboxylate = pyruvate + succinate</text>
        <dbReference type="Rhea" id="RHEA:16809"/>
        <dbReference type="ChEBI" id="CHEBI:15361"/>
        <dbReference type="ChEBI" id="CHEBI:30031"/>
        <dbReference type="ChEBI" id="CHEBI:57429"/>
        <dbReference type="EC" id="4.1.3.30"/>
    </reaction>
</comment>
<dbReference type="PROSITE" id="PS00161">
    <property type="entry name" value="ISOCITRATE_LYASE"/>
    <property type="match status" value="1"/>
</dbReference>
<dbReference type="InterPro" id="IPR015813">
    <property type="entry name" value="Pyrv/PenolPyrv_kinase-like_dom"/>
</dbReference>
<evidence type="ECO:0000256" key="8">
    <source>
        <dbReference type="ARBA" id="ARBA00044762"/>
    </source>
</evidence>
<dbReference type="EMBL" id="LNZB01000060">
    <property type="protein sequence ID" value="KTD75067.1"/>
    <property type="molecule type" value="Genomic_DNA"/>
</dbReference>
<dbReference type="NCBIfam" id="TIGR02317">
    <property type="entry name" value="prpB"/>
    <property type="match status" value="1"/>
</dbReference>
<evidence type="ECO:0000256" key="1">
    <source>
        <dbReference type="ARBA" id="ARBA00001050"/>
    </source>
</evidence>
<feature type="binding site" evidence="11">
    <location>
        <begin position="121"/>
        <end position="122"/>
    </location>
    <ligand>
        <name>substrate</name>
    </ligand>
</feature>
<keyword evidence="7 11" id="KW-0456">Lyase</keyword>
<organism evidence="13 14">
    <name type="scientific">Legionella waltersii</name>
    <dbReference type="NCBI Taxonomy" id="66969"/>
    <lineage>
        <taxon>Bacteria</taxon>
        <taxon>Pseudomonadati</taxon>
        <taxon>Pseudomonadota</taxon>
        <taxon>Gammaproteobacteria</taxon>
        <taxon>Legionellales</taxon>
        <taxon>Legionellaceae</taxon>
        <taxon>Legionella</taxon>
    </lineage>
</organism>
<dbReference type="GO" id="GO:0046421">
    <property type="term" value="F:methylisocitrate lyase activity"/>
    <property type="evidence" value="ECO:0007669"/>
    <property type="project" value="UniProtKB-UniRule"/>
</dbReference>
<feature type="binding site" evidence="11">
    <location>
        <position position="268"/>
    </location>
    <ligand>
        <name>substrate</name>
    </ligand>
</feature>
<dbReference type="FunFam" id="3.20.20.60:FF:000009">
    <property type="entry name" value="2-methylisocitrate lyase"/>
    <property type="match status" value="1"/>
</dbReference>
<comment type="subunit">
    <text evidence="8 11">Homotetramer; dimer of dimers.</text>
</comment>
<reference evidence="13 14" key="1">
    <citation type="submission" date="2015-11" db="EMBL/GenBank/DDBJ databases">
        <title>Genomic analysis of 38 Legionella species identifies large and diverse effector repertoires.</title>
        <authorList>
            <person name="Burstein D."/>
            <person name="Amaro F."/>
            <person name="Zusman T."/>
            <person name="Lifshitz Z."/>
            <person name="Cohen O."/>
            <person name="Gilbert J.A."/>
            <person name="Pupko T."/>
            <person name="Shuman H.A."/>
            <person name="Segal G."/>
        </authorList>
    </citation>
    <scope>NUCLEOTIDE SEQUENCE [LARGE SCALE GENOMIC DNA]</scope>
    <source>
        <strain evidence="13 14">ATCC 51914</strain>
    </source>
</reference>
<dbReference type="PATRIC" id="fig|66969.6.peg.3395"/>
<feature type="binding site" evidence="11">
    <location>
        <position position="156"/>
    </location>
    <ligand>
        <name>substrate</name>
    </ligand>
</feature>
<dbReference type="OrthoDB" id="9771433at2"/>
<evidence type="ECO:0000256" key="2">
    <source>
        <dbReference type="ARBA" id="ARBA00001946"/>
    </source>
</evidence>
<dbReference type="HAMAP" id="MF_01939">
    <property type="entry name" value="PrpB"/>
    <property type="match status" value="1"/>
</dbReference>
<evidence type="ECO:0000256" key="9">
    <source>
        <dbReference type="ARBA" id="ARBA00057039"/>
    </source>
</evidence>
<dbReference type="GO" id="GO:0000287">
    <property type="term" value="F:magnesium ion binding"/>
    <property type="evidence" value="ECO:0007669"/>
    <property type="project" value="UniProtKB-UniRule"/>
</dbReference>
<comment type="function">
    <text evidence="12">Catalyzes the thermodynamically favored C-C bond cleavage of (2R,3S)-2-methylisocitrate to yield pyruvate and succinate.</text>
</comment>
<dbReference type="UniPathway" id="UPA00946"/>
<feature type="binding site" evidence="11">
    <location>
        <begin position="208"/>
        <end position="210"/>
    </location>
    <ligand>
        <name>substrate</name>
    </ligand>
</feature>
<feature type="binding site" evidence="11">
    <location>
        <begin position="44"/>
        <end position="46"/>
    </location>
    <ligand>
        <name>substrate</name>
    </ligand>
</feature>
<dbReference type="PANTHER" id="PTHR42905">
    <property type="entry name" value="PHOSPHOENOLPYRUVATE CARBOXYLASE"/>
    <property type="match status" value="1"/>
</dbReference>
<feature type="binding site" evidence="11">
    <location>
        <position position="84"/>
    </location>
    <ligand>
        <name>Mg(2+)</name>
        <dbReference type="ChEBI" id="CHEBI:18420"/>
    </ligand>
</feature>
<sequence length="293" mass="31987">MTRSMGTAFRTAVKDDKPLQILGTVNAYSAMLAKSSGSKAIYLSGAGVANASYGIPDLGMTSLPEVLEDARRITQACDLPLLVDIDTGWGHAFNIARTIKQMEKAGVAAVHIEDQVLAKRCGHRPNKAIVSASEMGDRIKAAVDAREDSSFVIMARTDAYAVEGMSAAIDRAALCVELGADMIFPEAMTTLEEYKKFVQAIHVPILANITEFGKTPLFTRDELSSVGISMILYPLSAFRSMSLAALHTYQTIIDTGTQKAVIDKMQTRNDLYEILGYHHYEQKLDQLMGEENE</sequence>
<dbReference type="AlphaFoldDB" id="A0A0W1A149"/>
<dbReference type="Pfam" id="PF13714">
    <property type="entry name" value="PEP_mutase"/>
    <property type="match status" value="1"/>
</dbReference>
<evidence type="ECO:0000256" key="4">
    <source>
        <dbReference type="ARBA" id="ARBA00012260"/>
    </source>
</evidence>
<accession>A0A0W1A149</accession>
<proteinExistence type="inferred from homology"/>
<evidence type="ECO:0000313" key="13">
    <source>
        <dbReference type="EMBL" id="KTD75067.1"/>
    </source>
</evidence>
<comment type="caution">
    <text evidence="13">The sequence shown here is derived from an EMBL/GenBank/DDBJ whole genome shotgun (WGS) entry which is preliminary data.</text>
</comment>
<dbReference type="InterPro" id="IPR039556">
    <property type="entry name" value="ICL/PEPM"/>
</dbReference>
<dbReference type="PANTHER" id="PTHR42905:SF5">
    <property type="entry name" value="CARBOXYVINYL-CARBOXYPHOSPHONATE PHOSPHORYLMUTASE, CHLOROPLASTIC"/>
    <property type="match status" value="1"/>
</dbReference>
<dbReference type="Gene3D" id="3.20.20.60">
    <property type="entry name" value="Phosphoenolpyruvate-binding domains"/>
    <property type="match status" value="1"/>
</dbReference>
<evidence type="ECO:0000256" key="12">
    <source>
        <dbReference type="RuleBase" id="RU361121"/>
    </source>
</evidence>
<name>A0A0W1A149_9GAMM</name>
<gene>
    <name evidence="13" type="primary">prpB_2</name>
    <name evidence="11" type="synonym">prpB</name>
    <name evidence="13" type="ORF">Lwal_3108</name>
</gene>
<keyword evidence="5 11" id="KW-0479">Metal-binding</keyword>
<feature type="binding site" evidence="11">
    <location>
        <position position="86"/>
    </location>
    <ligand>
        <name>Mg(2+)</name>
        <dbReference type="ChEBI" id="CHEBI:18420"/>
    </ligand>
</feature>
<comment type="similarity">
    <text evidence="3 11 12">Belongs to the isocitrate lyase/PEP mutase superfamily. Methylisocitrate lyase family.</text>
</comment>
<evidence type="ECO:0000256" key="5">
    <source>
        <dbReference type="ARBA" id="ARBA00022723"/>
    </source>
</evidence>
<evidence type="ECO:0000313" key="14">
    <source>
        <dbReference type="Proteomes" id="UP000054729"/>
    </source>
</evidence>
<protein>
    <recommendedName>
        <fullName evidence="10 11">2-methylisocitrate lyase</fullName>
        <shortName evidence="11">2-MIC</shortName>
        <shortName evidence="11">MICL</shortName>
        <ecNumber evidence="4 11">4.1.3.30</ecNumber>
    </recommendedName>
    <alternativeName>
        <fullName evidence="11">(2R,3S)-2-methylisocitrate lyase</fullName>
    </alternativeName>
</protein>
<comment type="pathway">
    <text evidence="11 12">Organic acid metabolism; propanoate degradation.</text>
</comment>
<keyword evidence="14" id="KW-1185">Reference proteome</keyword>
<dbReference type="SUPFAM" id="SSF51621">
    <property type="entry name" value="Phosphoenolpyruvate/pyruvate domain"/>
    <property type="match status" value="1"/>
</dbReference>
<evidence type="ECO:0000256" key="3">
    <source>
        <dbReference type="ARBA" id="ARBA00009282"/>
    </source>
</evidence>
<dbReference type="NCBIfam" id="NF008455">
    <property type="entry name" value="PRK11320.1"/>
    <property type="match status" value="1"/>
</dbReference>
<dbReference type="Proteomes" id="UP000054729">
    <property type="component" value="Unassembled WGS sequence"/>
</dbReference>
<evidence type="ECO:0000256" key="11">
    <source>
        <dbReference type="HAMAP-Rule" id="MF_01939"/>
    </source>
</evidence>
<evidence type="ECO:0000256" key="7">
    <source>
        <dbReference type="ARBA" id="ARBA00023239"/>
    </source>
</evidence>
<comment type="function">
    <text evidence="11">Involved in the catabolism of short chain fatty acids (SCFA) via the 2-methylcitrate cycle (propionate degradation route). Catalyzes the thermodynamically favored C-C bond cleavage of (2R,3S)-2-methylisocitrate to yield pyruvate and succinate via an alpha-carboxy-carbanion intermediate.</text>
</comment>
<dbReference type="RefSeq" id="WP_058481700.1">
    <property type="nucleotide sequence ID" value="NZ_CAAAIQ010000005.1"/>
</dbReference>
<dbReference type="InterPro" id="IPR018523">
    <property type="entry name" value="Isocitrate_lyase_ph_CS"/>
</dbReference>
<evidence type="ECO:0000256" key="10">
    <source>
        <dbReference type="ARBA" id="ARBA00073849"/>
    </source>
</evidence>
<comment type="function">
    <text evidence="9">Involved in the catabolism of short chain fatty acids (SCFA) via the 2-methylcitrate cycle I (propionate degradation route). Catalyzes the thermodynamically favored C-C bond cleavage of (2R,3S)-2-methylisocitrate to yield pyruvate and succinate via an alpha-carboxy-carbanion intermediate.</text>
</comment>
<dbReference type="InterPro" id="IPR012695">
    <property type="entry name" value="PrpB"/>
</dbReference>
<keyword evidence="6 11" id="KW-0460">Magnesium</keyword>
<dbReference type="GO" id="GO:0019629">
    <property type="term" value="P:propionate catabolic process, 2-methylcitrate cycle"/>
    <property type="evidence" value="ECO:0007669"/>
    <property type="project" value="UniProtKB-UniRule"/>
</dbReference>
<comment type="cofactor">
    <cofactor evidence="2 11">
        <name>Mg(2+)</name>
        <dbReference type="ChEBI" id="CHEBI:18420"/>
    </cofactor>
</comment>
<dbReference type="EC" id="4.1.3.30" evidence="4 11"/>
<evidence type="ECO:0000256" key="6">
    <source>
        <dbReference type="ARBA" id="ARBA00022842"/>
    </source>
</evidence>
<feature type="binding site" evidence="11">
    <location>
        <position position="186"/>
    </location>
    <ligand>
        <name>substrate</name>
    </ligand>
</feature>
<feature type="binding site" evidence="11">
    <location>
        <position position="239"/>
    </location>
    <ligand>
        <name>substrate</name>
    </ligand>
</feature>
<dbReference type="InterPro" id="IPR040442">
    <property type="entry name" value="Pyrv_kinase-like_dom_sf"/>
</dbReference>